<evidence type="ECO:0000256" key="1">
    <source>
        <dbReference type="ARBA" id="ARBA00022617"/>
    </source>
</evidence>
<name>A0A2S8FEH3_9BACT</name>
<gene>
    <name evidence="8" type="ORF">C5Y83_23445</name>
</gene>
<dbReference type="Gene3D" id="3.90.182.10">
    <property type="entry name" value="Toxin - Anthrax Protective Antigen,domain 1"/>
    <property type="match status" value="1"/>
</dbReference>
<evidence type="ECO:0000256" key="5">
    <source>
        <dbReference type="SAM" id="SignalP"/>
    </source>
</evidence>
<dbReference type="Proteomes" id="UP000238322">
    <property type="component" value="Unassembled WGS sequence"/>
</dbReference>
<dbReference type="InterPro" id="IPR009056">
    <property type="entry name" value="Cyt_c-like_dom"/>
</dbReference>
<dbReference type="PANTHER" id="PTHR33546">
    <property type="entry name" value="LARGE, MULTIFUNCTIONAL SECRETED PROTEIN-RELATED"/>
    <property type="match status" value="1"/>
</dbReference>
<dbReference type="InterPro" id="IPR037524">
    <property type="entry name" value="PA14/GLEYA"/>
</dbReference>
<evidence type="ECO:0000259" key="7">
    <source>
        <dbReference type="PROSITE" id="PS51820"/>
    </source>
</evidence>
<feature type="domain" description="Cytochrome c" evidence="6">
    <location>
        <begin position="389"/>
        <end position="683"/>
    </location>
</feature>
<keyword evidence="3 4" id="KW-0408">Iron</keyword>
<dbReference type="PROSITE" id="PS51007">
    <property type="entry name" value="CYTC"/>
    <property type="match status" value="3"/>
</dbReference>
<feature type="chain" id="PRO_5015767346" evidence="5">
    <location>
        <begin position="28"/>
        <end position="911"/>
    </location>
</feature>
<sequence>MMSLQRCTFVAVAAWTFAALGSVSLYAQSGPVIPGYERFHGQTSDAFGGELLLSELNCVACHADTGSQLGNLAPKAAPDLSLVGSRVRPEYLSAYLKDPHQLKPGATMPDVLGGLPAAEREDAISNLTHFLASTGRLQEGRRRTREINDGKALYHEVGCVACHGPQEGNMAGSGQWKPLGDLTAKYSVPSLTAFLQDPLKVRASGRMPSLRLSSADAGKIAQYLLQDLDVEVPANLQYAYYEEPNFSKLPDFSKLTPKETGETMSFDLGIAHRKDNFALVFEGFLNIGQEGEYTFHIDSDDGSRIEIDGKQVAINDGIHPKQRRSGKVRLKPGMHELRVEYFEGGGEEEFDVTFDGPGGLRNAYVADHVFMKKETASDEANKSFQVDPQRVEKGRVQFVSLGCANCHSMGDLKPDPNALLGPSFASLDLAKGCLAESPENAPNYQLTAGQRQALAAAINHRKQSDAKPWKPWQKVQRHMVTFNCYACHDRNEIGGVTPELNAFFHTTQAEMGDEGRIPPTLEGVGAKLTETWMKKVLSEGAKDRPYMQTVMPNFGYANVGGLAPLFAELDTLPEHPPIEIPETEGRIKATGRHMVGDKVFGCIKCHTFAGEKASGVQGIDMTLMTKRLNHDWFLAYVMDPPRFRKGTRMPTAWPNGKSVMRNILSGDADQQVEAIWRYLKDGTDAAKPFGVGQQPIELVAWRKAVIYRNFIEGAGSRAIGIGFPEKANLAFDAANLNLAMIWQGSFIDASRHWTGRGQGFQPPLGDNVVHLPEGAPLAVLSDPSAKWPEASGKEAGYQFLGYRLDELNNPTFRYRYGDLTVSEAYDAEKQGEFPSLTRTITLEGHAPEGKLLFRALTGADIHPLKDGWYQMGNGLKLQVTGAKAIVRNDQSDLVIEVPEGVERTFTLKYVW</sequence>
<feature type="domain" description="Cytochrome c" evidence="6">
    <location>
        <begin position="44"/>
        <end position="135"/>
    </location>
</feature>
<dbReference type="SUPFAM" id="SSF46626">
    <property type="entry name" value="Cytochrome c"/>
    <property type="match status" value="5"/>
</dbReference>
<dbReference type="GO" id="GO:0009055">
    <property type="term" value="F:electron transfer activity"/>
    <property type="evidence" value="ECO:0007669"/>
    <property type="project" value="InterPro"/>
</dbReference>
<protein>
    <submittedName>
        <fullName evidence="8">Cytochrome c1</fullName>
    </submittedName>
</protein>
<proteinExistence type="predicted"/>
<dbReference type="PROSITE" id="PS51820">
    <property type="entry name" value="PA14"/>
    <property type="match status" value="1"/>
</dbReference>
<dbReference type="SMART" id="SM00758">
    <property type="entry name" value="PA14"/>
    <property type="match status" value="1"/>
</dbReference>
<dbReference type="OrthoDB" id="9804649at2"/>
<dbReference type="InterPro" id="IPR011658">
    <property type="entry name" value="PA14_dom"/>
</dbReference>
<dbReference type="EMBL" id="PUHY01000014">
    <property type="protein sequence ID" value="PQO30324.1"/>
    <property type="molecule type" value="Genomic_DNA"/>
</dbReference>
<organism evidence="8 9">
    <name type="scientific">Blastopirellula marina</name>
    <dbReference type="NCBI Taxonomy" id="124"/>
    <lineage>
        <taxon>Bacteria</taxon>
        <taxon>Pseudomonadati</taxon>
        <taxon>Planctomycetota</taxon>
        <taxon>Planctomycetia</taxon>
        <taxon>Pirellulales</taxon>
        <taxon>Pirellulaceae</taxon>
        <taxon>Blastopirellula</taxon>
    </lineage>
</organism>
<dbReference type="RefSeq" id="WP_105332229.1">
    <property type="nucleotide sequence ID" value="NZ_PUHY01000014.1"/>
</dbReference>
<keyword evidence="1 4" id="KW-0349">Heme</keyword>
<dbReference type="Gene3D" id="1.10.760.10">
    <property type="entry name" value="Cytochrome c-like domain"/>
    <property type="match status" value="4"/>
</dbReference>
<keyword evidence="5" id="KW-0732">Signal</keyword>
<evidence type="ECO:0000256" key="3">
    <source>
        <dbReference type="ARBA" id="ARBA00023004"/>
    </source>
</evidence>
<feature type="domain" description="PA14" evidence="7">
    <location>
        <begin position="231"/>
        <end position="368"/>
    </location>
</feature>
<evidence type="ECO:0000256" key="4">
    <source>
        <dbReference type="PROSITE-ProRule" id="PRU00433"/>
    </source>
</evidence>
<dbReference type="SUPFAM" id="SSF56988">
    <property type="entry name" value="Anthrax protective antigen"/>
    <property type="match status" value="1"/>
</dbReference>
<reference evidence="8 9" key="1">
    <citation type="submission" date="2018-02" db="EMBL/GenBank/DDBJ databases">
        <title>Comparative genomes isolates from brazilian mangrove.</title>
        <authorList>
            <person name="Araujo J.E."/>
            <person name="Taketani R.G."/>
            <person name="Silva M.C.P."/>
            <person name="Loureco M.V."/>
            <person name="Andreote F.D."/>
        </authorList>
    </citation>
    <scope>NUCLEOTIDE SEQUENCE [LARGE SCALE GENOMIC DNA]</scope>
    <source>
        <strain evidence="8 9">Hex-1 MGV</strain>
    </source>
</reference>
<evidence type="ECO:0000256" key="2">
    <source>
        <dbReference type="ARBA" id="ARBA00022723"/>
    </source>
</evidence>
<keyword evidence="2 4" id="KW-0479">Metal-binding</keyword>
<dbReference type="InterPro" id="IPR036909">
    <property type="entry name" value="Cyt_c-like_dom_sf"/>
</dbReference>
<dbReference type="Pfam" id="PF07691">
    <property type="entry name" value="PA14"/>
    <property type="match status" value="1"/>
</dbReference>
<feature type="signal peptide" evidence="5">
    <location>
        <begin position="1"/>
        <end position="27"/>
    </location>
</feature>
<accession>A0A2S8FEH3</accession>
<evidence type="ECO:0000313" key="9">
    <source>
        <dbReference type="Proteomes" id="UP000238322"/>
    </source>
</evidence>
<dbReference type="PANTHER" id="PTHR33546:SF1">
    <property type="entry name" value="LARGE, MULTIFUNCTIONAL SECRETED PROTEIN"/>
    <property type="match status" value="1"/>
</dbReference>
<feature type="domain" description="Cytochrome c" evidence="6">
    <location>
        <begin position="145"/>
        <end position="228"/>
    </location>
</feature>
<evidence type="ECO:0000259" key="6">
    <source>
        <dbReference type="PROSITE" id="PS51007"/>
    </source>
</evidence>
<dbReference type="GO" id="GO:0020037">
    <property type="term" value="F:heme binding"/>
    <property type="evidence" value="ECO:0007669"/>
    <property type="project" value="InterPro"/>
</dbReference>
<dbReference type="AlphaFoldDB" id="A0A2S8FEH3"/>
<evidence type="ECO:0000313" key="8">
    <source>
        <dbReference type="EMBL" id="PQO30324.1"/>
    </source>
</evidence>
<dbReference type="Pfam" id="PF00034">
    <property type="entry name" value="Cytochrom_C"/>
    <property type="match status" value="1"/>
</dbReference>
<dbReference type="GO" id="GO:0046872">
    <property type="term" value="F:metal ion binding"/>
    <property type="evidence" value="ECO:0007669"/>
    <property type="project" value="UniProtKB-KW"/>
</dbReference>
<comment type="caution">
    <text evidence="8">The sequence shown here is derived from an EMBL/GenBank/DDBJ whole genome shotgun (WGS) entry which is preliminary data.</text>
</comment>